<comment type="caution">
    <text evidence="1">The sequence shown here is derived from an EMBL/GenBank/DDBJ whole genome shotgun (WGS) entry which is preliminary data.</text>
</comment>
<keyword evidence="2" id="KW-1185">Reference proteome</keyword>
<evidence type="ECO:0000313" key="1">
    <source>
        <dbReference type="EMBL" id="MEB3964293.1"/>
    </source>
</evidence>
<dbReference type="RefSeq" id="WP_324772014.1">
    <property type="nucleotide sequence ID" value="NZ_BAAATS010000022.1"/>
</dbReference>
<dbReference type="EMBL" id="JAOZYB010000308">
    <property type="protein sequence ID" value="MEB3964293.1"/>
    <property type="molecule type" value="Genomic_DNA"/>
</dbReference>
<evidence type="ECO:0000313" key="2">
    <source>
        <dbReference type="Proteomes" id="UP001352223"/>
    </source>
</evidence>
<dbReference type="Proteomes" id="UP001352223">
    <property type="component" value="Unassembled WGS sequence"/>
</dbReference>
<accession>A0ABU6CHW7</accession>
<name>A0ABU6CHW7_9ACTN</name>
<reference evidence="1 2" key="1">
    <citation type="submission" date="2022-10" db="EMBL/GenBank/DDBJ databases">
        <authorList>
            <person name="Xie J."/>
            <person name="Shen N."/>
        </authorList>
    </citation>
    <scope>NUCLEOTIDE SEQUENCE [LARGE SCALE GENOMIC DNA]</scope>
    <source>
        <strain evidence="1 2">DSM 41681</strain>
    </source>
</reference>
<sequence length="112" mass="12245">MSRSRSAVDLGHRLAVRSAGGFKGLVPFGEFAAQIESLLLRLGGPVSRRLAMVLRERRNEYSAFDVCLADVRLDGQRELHTLARGMRRDRAAILVALTTTHTSGAVEVNVTV</sequence>
<protein>
    <submittedName>
        <fullName evidence="1">Uncharacterized protein</fullName>
    </submittedName>
</protein>
<gene>
    <name evidence="1" type="ORF">OKJ48_29255</name>
</gene>
<proteinExistence type="predicted"/>
<organism evidence="1 2">
    <name type="scientific">Streptomyces kunmingensis</name>
    <dbReference type="NCBI Taxonomy" id="68225"/>
    <lineage>
        <taxon>Bacteria</taxon>
        <taxon>Bacillati</taxon>
        <taxon>Actinomycetota</taxon>
        <taxon>Actinomycetes</taxon>
        <taxon>Kitasatosporales</taxon>
        <taxon>Streptomycetaceae</taxon>
        <taxon>Streptomyces</taxon>
    </lineage>
</organism>